<comment type="caution">
    <text evidence="3">The sequence shown here is derived from an EMBL/GenBank/DDBJ whole genome shotgun (WGS) entry which is preliminary data.</text>
</comment>
<dbReference type="AlphaFoldDB" id="A0ABD5SJZ4"/>
<feature type="compositionally biased region" description="Polar residues" evidence="1">
    <location>
        <begin position="1"/>
        <end position="10"/>
    </location>
</feature>
<organism evidence="3 4">
    <name type="scientific">Natrinema soli</name>
    <dbReference type="NCBI Taxonomy" id="1930624"/>
    <lineage>
        <taxon>Archaea</taxon>
        <taxon>Methanobacteriati</taxon>
        <taxon>Methanobacteriota</taxon>
        <taxon>Stenosarchaea group</taxon>
        <taxon>Halobacteria</taxon>
        <taxon>Halobacteriales</taxon>
        <taxon>Natrialbaceae</taxon>
        <taxon>Natrinema</taxon>
    </lineage>
</organism>
<dbReference type="RefSeq" id="WP_273738501.1">
    <property type="nucleotide sequence ID" value="NZ_JAQIVI010000149.1"/>
</dbReference>
<gene>
    <name evidence="3" type="ORF">ACFQE6_10930</name>
</gene>
<evidence type="ECO:0000313" key="4">
    <source>
        <dbReference type="Proteomes" id="UP001596383"/>
    </source>
</evidence>
<dbReference type="Proteomes" id="UP001596383">
    <property type="component" value="Unassembled WGS sequence"/>
</dbReference>
<evidence type="ECO:0000259" key="2">
    <source>
        <dbReference type="Pfam" id="PF26442"/>
    </source>
</evidence>
<protein>
    <recommendedName>
        <fullName evidence="2">RelE toxin-related domain-containing protein</fullName>
    </recommendedName>
</protein>
<dbReference type="EMBL" id="JBHSWV010000149">
    <property type="protein sequence ID" value="MFC6765481.1"/>
    <property type="molecule type" value="Genomic_DNA"/>
</dbReference>
<accession>A0ABD5SJZ4</accession>
<reference evidence="3 4" key="1">
    <citation type="journal article" date="2019" name="Int. J. Syst. Evol. Microbiol.">
        <title>The Global Catalogue of Microorganisms (GCM) 10K type strain sequencing project: providing services to taxonomists for standard genome sequencing and annotation.</title>
        <authorList>
            <consortium name="The Broad Institute Genomics Platform"/>
            <consortium name="The Broad Institute Genome Sequencing Center for Infectious Disease"/>
            <person name="Wu L."/>
            <person name="Ma J."/>
        </authorList>
    </citation>
    <scope>NUCLEOTIDE SEQUENCE [LARGE SCALE GENOMIC DNA]</scope>
    <source>
        <strain evidence="3 4">LMG 29247</strain>
    </source>
</reference>
<evidence type="ECO:0000256" key="1">
    <source>
        <dbReference type="SAM" id="MobiDB-lite"/>
    </source>
</evidence>
<feature type="region of interest" description="Disordered" evidence="1">
    <location>
        <begin position="1"/>
        <end position="57"/>
    </location>
</feature>
<sequence length="98" mass="11205">MSATTQSPRNSELEVSGHARRRWETRSHQPHLDPRAAWSEAKSVHYPSLKPPSEHARYHTETDLVLLVAQDGTMTTCIPLSDRSPDEQQYVRNQVTNQ</sequence>
<feature type="compositionally biased region" description="Basic and acidic residues" evidence="1">
    <location>
        <begin position="11"/>
        <end position="34"/>
    </location>
</feature>
<keyword evidence="4" id="KW-1185">Reference proteome</keyword>
<dbReference type="InterPro" id="IPR058996">
    <property type="entry name" value="Toxin-rel_dom"/>
</dbReference>
<name>A0ABD5SJZ4_9EURY</name>
<evidence type="ECO:0000313" key="3">
    <source>
        <dbReference type="EMBL" id="MFC6765481.1"/>
    </source>
</evidence>
<feature type="domain" description="RelE toxin-related" evidence="2">
    <location>
        <begin position="15"/>
        <end position="80"/>
    </location>
</feature>
<proteinExistence type="predicted"/>
<dbReference type="Pfam" id="PF26442">
    <property type="entry name" value="Halo_toxin"/>
    <property type="match status" value="1"/>
</dbReference>
<feature type="region of interest" description="Disordered" evidence="1">
    <location>
        <begin position="78"/>
        <end position="98"/>
    </location>
</feature>